<evidence type="ECO:0000313" key="3">
    <source>
        <dbReference type="Proteomes" id="UP000634136"/>
    </source>
</evidence>
<dbReference type="EMBL" id="JAAIUW010000006">
    <property type="protein sequence ID" value="KAF7827966.1"/>
    <property type="molecule type" value="Genomic_DNA"/>
</dbReference>
<evidence type="ECO:0000313" key="2">
    <source>
        <dbReference type="EMBL" id="KAF7827966.1"/>
    </source>
</evidence>
<name>A0A834TX69_9FABA</name>
<feature type="compositionally biased region" description="Basic and acidic residues" evidence="1">
    <location>
        <begin position="41"/>
        <end position="55"/>
    </location>
</feature>
<gene>
    <name evidence="2" type="ORF">G2W53_019130</name>
</gene>
<dbReference type="Proteomes" id="UP000634136">
    <property type="component" value="Unassembled WGS sequence"/>
</dbReference>
<accession>A0A834TX69</accession>
<protein>
    <submittedName>
        <fullName evidence="2">Uncharacterized protein</fullName>
    </submittedName>
</protein>
<keyword evidence="3" id="KW-1185">Reference proteome</keyword>
<reference evidence="2" key="1">
    <citation type="submission" date="2020-09" db="EMBL/GenBank/DDBJ databases">
        <title>Genome-Enabled Discovery of Anthraquinone Biosynthesis in Senna tora.</title>
        <authorList>
            <person name="Kang S.-H."/>
            <person name="Pandey R.P."/>
            <person name="Lee C.-M."/>
            <person name="Sim J.-S."/>
            <person name="Jeong J.-T."/>
            <person name="Choi B.-S."/>
            <person name="Jung M."/>
            <person name="Ginzburg D."/>
            <person name="Zhao K."/>
            <person name="Won S.Y."/>
            <person name="Oh T.-J."/>
            <person name="Yu Y."/>
            <person name="Kim N.-H."/>
            <person name="Lee O.R."/>
            <person name="Lee T.-H."/>
            <person name="Bashyal P."/>
            <person name="Kim T.-S."/>
            <person name="Lee W.-H."/>
            <person name="Kawkins C."/>
            <person name="Kim C.-K."/>
            <person name="Kim J.S."/>
            <person name="Ahn B.O."/>
            <person name="Rhee S.Y."/>
            <person name="Sohng J.K."/>
        </authorList>
    </citation>
    <scope>NUCLEOTIDE SEQUENCE</scope>
    <source>
        <tissue evidence="2">Leaf</tissue>
    </source>
</reference>
<comment type="caution">
    <text evidence="2">The sequence shown here is derived from an EMBL/GenBank/DDBJ whole genome shotgun (WGS) entry which is preliminary data.</text>
</comment>
<evidence type="ECO:0000256" key="1">
    <source>
        <dbReference type="SAM" id="MobiDB-lite"/>
    </source>
</evidence>
<dbReference type="AlphaFoldDB" id="A0A834TX69"/>
<feature type="region of interest" description="Disordered" evidence="1">
    <location>
        <begin position="1"/>
        <end position="55"/>
    </location>
</feature>
<organism evidence="2 3">
    <name type="scientific">Senna tora</name>
    <dbReference type="NCBI Taxonomy" id="362788"/>
    <lineage>
        <taxon>Eukaryota</taxon>
        <taxon>Viridiplantae</taxon>
        <taxon>Streptophyta</taxon>
        <taxon>Embryophyta</taxon>
        <taxon>Tracheophyta</taxon>
        <taxon>Spermatophyta</taxon>
        <taxon>Magnoliopsida</taxon>
        <taxon>eudicotyledons</taxon>
        <taxon>Gunneridae</taxon>
        <taxon>Pentapetalae</taxon>
        <taxon>rosids</taxon>
        <taxon>fabids</taxon>
        <taxon>Fabales</taxon>
        <taxon>Fabaceae</taxon>
        <taxon>Caesalpinioideae</taxon>
        <taxon>Cassia clade</taxon>
        <taxon>Senna</taxon>
    </lineage>
</organism>
<feature type="compositionally biased region" description="Basic residues" evidence="1">
    <location>
        <begin position="30"/>
        <end position="39"/>
    </location>
</feature>
<proteinExistence type="predicted"/>
<sequence>MHRYTYSTKFKSMQNVHTDPDKRNVNAFYRSRKQTKGRQIRNTERRQGIRNDEAN</sequence>
<feature type="compositionally biased region" description="Polar residues" evidence="1">
    <location>
        <begin position="1"/>
        <end position="17"/>
    </location>
</feature>